<keyword evidence="2" id="KW-1185">Reference proteome</keyword>
<comment type="caution">
    <text evidence="1">The sequence shown here is derived from an EMBL/GenBank/DDBJ whole genome shotgun (WGS) entry which is preliminary data.</text>
</comment>
<evidence type="ECO:0000313" key="2">
    <source>
        <dbReference type="Proteomes" id="UP000533476"/>
    </source>
</evidence>
<reference evidence="1 2" key="1">
    <citation type="submission" date="2020-04" db="EMBL/GenBank/DDBJ databases">
        <authorList>
            <person name="Zhang R."/>
            <person name="Schippers A."/>
        </authorList>
    </citation>
    <scope>NUCLEOTIDE SEQUENCE [LARGE SCALE GENOMIC DNA]</scope>
    <source>
        <strain evidence="1 2">DSM 109850</strain>
    </source>
</reference>
<proteinExistence type="predicted"/>
<dbReference type="Proteomes" id="UP000533476">
    <property type="component" value="Unassembled WGS sequence"/>
</dbReference>
<dbReference type="EMBL" id="JABBVZ010000214">
    <property type="protein sequence ID" value="NMP25062.1"/>
    <property type="molecule type" value="Genomic_DNA"/>
</dbReference>
<organism evidence="1 2">
    <name type="scientific">Sulfobacillus harzensis</name>
    <dbReference type="NCBI Taxonomy" id="2729629"/>
    <lineage>
        <taxon>Bacteria</taxon>
        <taxon>Bacillati</taxon>
        <taxon>Bacillota</taxon>
        <taxon>Clostridia</taxon>
        <taxon>Eubacteriales</taxon>
        <taxon>Clostridiales Family XVII. Incertae Sedis</taxon>
        <taxon>Sulfobacillus</taxon>
    </lineage>
</organism>
<sequence>MPYRRYDTASLEAFATEGSAAAVAAEPSTFARWHAWFHVWIPYVQQCWAALQARQRIPATAGALPWLTPLPQRAPWVRTSTGWLASVVQRLVNEALWVQTRSASMA</sequence>
<evidence type="ECO:0000313" key="1">
    <source>
        <dbReference type="EMBL" id="NMP25062.1"/>
    </source>
</evidence>
<name>A0A7Y0L855_9FIRM</name>
<accession>A0A7Y0L855</accession>
<protein>
    <submittedName>
        <fullName evidence="1">Uncharacterized protein</fullName>
    </submittedName>
</protein>
<dbReference type="AlphaFoldDB" id="A0A7Y0L855"/>
<gene>
    <name evidence="1" type="ORF">HIJ39_22430</name>
</gene>